<dbReference type="PANTHER" id="PTHR33050:SF7">
    <property type="entry name" value="RIBONUCLEASE H"/>
    <property type="match status" value="1"/>
</dbReference>
<dbReference type="eggNOG" id="KOG0017">
    <property type="taxonomic scope" value="Eukaryota"/>
</dbReference>
<dbReference type="Ensembl" id="ENSLACT00000019674.1">
    <property type="protein sequence ID" value="ENSLACP00000019536.1"/>
    <property type="gene ID" value="ENSLACG00000017179.1"/>
</dbReference>
<dbReference type="AlphaFoldDB" id="H3BCB5"/>
<protein>
    <recommendedName>
        <fullName evidence="3">Reverse transcriptase RNase H-like domain-containing protein</fullName>
    </recommendedName>
</protein>
<evidence type="ECO:0000313" key="2">
    <source>
        <dbReference type="Proteomes" id="UP000008672"/>
    </source>
</evidence>
<dbReference type="Proteomes" id="UP000008672">
    <property type="component" value="Unassembled WGS sequence"/>
</dbReference>
<dbReference type="EMBL" id="AFYH01046152">
    <property type="status" value="NOT_ANNOTATED_CDS"/>
    <property type="molecule type" value="Genomic_DNA"/>
</dbReference>
<dbReference type="GeneTree" id="ENSGT00940000172198"/>
<dbReference type="HOGENOM" id="CLU_064384_0_0_1"/>
<dbReference type="OMA" id="NASICHI"/>
<organism evidence="1 2">
    <name type="scientific">Latimeria chalumnae</name>
    <name type="common">Coelacanth</name>
    <dbReference type="NCBI Taxonomy" id="7897"/>
    <lineage>
        <taxon>Eukaryota</taxon>
        <taxon>Metazoa</taxon>
        <taxon>Chordata</taxon>
        <taxon>Craniata</taxon>
        <taxon>Vertebrata</taxon>
        <taxon>Euteleostomi</taxon>
        <taxon>Coelacanthiformes</taxon>
        <taxon>Coelacanthidae</taxon>
        <taxon>Latimeria</taxon>
    </lineage>
</organism>
<dbReference type="InterPro" id="IPR052055">
    <property type="entry name" value="Hepadnavirus_pol/RT"/>
</dbReference>
<evidence type="ECO:0008006" key="3">
    <source>
        <dbReference type="Google" id="ProtNLM"/>
    </source>
</evidence>
<dbReference type="SUPFAM" id="SSF56672">
    <property type="entry name" value="DNA/RNA polymerases"/>
    <property type="match status" value="1"/>
</dbReference>
<evidence type="ECO:0000313" key="1">
    <source>
        <dbReference type="Ensembl" id="ENSLACP00000019536.1"/>
    </source>
</evidence>
<dbReference type="PANTHER" id="PTHR33050">
    <property type="entry name" value="REVERSE TRANSCRIPTASE DOMAIN-CONTAINING PROTEIN"/>
    <property type="match status" value="1"/>
</dbReference>
<dbReference type="InterPro" id="IPR043502">
    <property type="entry name" value="DNA/RNA_pol_sf"/>
</dbReference>
<dbReference type="CDD" id="cd09275">
    <property type="entry name" value="RNase_HI_RT_DIRS1"/>
    <property type="match status" value="1"/>
</dbReference>
<proteinExistence type="predicted"/>
<keyword evidence="2" id="KW-1185">Reference proteome</keyword>
<name>H3BCB5_LATCH</name>
<reference evidence="1" key="3">
    <citation type="submission" date="2025-09" db="UniProtKB">
        <authorList>
            <consortium name="Ensembl"/>
        </authorList>
    </citation>
    <scope>IDENTIFICATION</scope>
</reference>
<reference evidence="1" key="2">
    <citation type="submission" date="2025-08" db="UniProtKB">
        <authorList>
            <consortium name="Ensembl"/>
        </authorList>
    </citation>
    <scope>IDENTIFICATION</scope>
</reference>
<sequence>KSTLTPTHSIEYLGFVVCTHSPTFALPAGKTATALLRCCKWAQDKVESQQSLASLLGLLESFCLVVPNARLHCRQLQFCLLQERRRAPQWEALVRLSRQALRDLDWWCSNLRSLQPSPLLPAQPSLFLETDASLWGWGTSLPPEVAQGQWSRVEACHHINYLELLAMFKALWRFEGHLQGQSVLLRANNKMAVSYVSGQGGTVSRPPLSILALQMLNWVATRDIHLSAVYVPGEQNLIANTLSRRVNAMVEAALSDLAFQQIIERWGRPDVGIFAAPSNAKVPCFISRVPMEGAVPADTFSLAWTSL</sequence>
<dbReference type="InParanoid" id="H3BCB5"/>
<accession>H3BCB5</accession>
<reference evidence="2" key="1">
    <citation type="submission" date="2011-08" db="EMBL/GenBank/DDBJ databases">
        <title>The draft genome of Latimeria chalumnae.</title>
        <authorList>
            <person name="Di Palma F."/>
            <person name="Alfoldi J."/>
            <person name="Johnson J."/>
            <person name="Berlin A."/>
            <person name="Gnerre S."/>
            <person name="Jaffe D."/>
            <person name="MacCallum I."/>
            <person name="Young S."/>
            <person name="Walker B.J."/>
            <person name="Lander E."/>
            <person name="Lindblad-Toh K."/>
        </authorList>
    </citation>
    <scope>NUCLEOTIDE SEQUENCE [LARGE SCALE GENOMIC DNA]</scope>
    <source>
        <strain evidence="2">Wild caught</strain>
    </source>
</reference>